<comment type="caution">
    <text evidence="3">The sequence shown here is derived from an EMBL/GenBank/DDBJ whole genome shotgun (WGS) entry which is preliminary data.</text>
</comment>
<keyword evidence="3" id="KW-0645">Protease</keyword>
<evidence type="ECO:0000313" key="3">
    <source>
        <dbReference type="EMBL" id="KXH85299.1"/>
    </source>
</evidence>
<evidence type="ECO:0000259" key="2">
    <source>
        <dbReference type="Pfam" id="PF00144"/>
    </source>
</evidence>
<dbReference type="SUPFAM" id="SSF56601">
    <property type="entry name" value="beta-lactamase/transpeptidase-like"/>
    <property type="match status" value="1"/>
</dbReference>
<dbReference type="GO" id="GO:0004180">
    <property type="term" value="F:carboxypeptidase activity"/>
    <property type="evidence" value="ECO:0007669"/>
    <property type="project" value="UniProtKB-KW"/>
</dbReference>
<organism evidence="3 4">
    <name type="scientific">Chryseobacterium kwangjuense</name>
    <dbReference type="NCBI Taxonomy" id="267125"/>
    <lineage>
        <taxon>Bacteria</taxon>
        <taxon>Pseudomonadati</taxon>
        <taxon>Bacteroidota</taxon>
        <taxon>Flavobacteriia</taxon>
        <taxon>Flavobacteriales</taxon>
        <taxon>Weeksellaceae</taxon>
        <taxon>Chryseobacterium group</taxon>
        <taxon>Chryseobacterium</taxon>
    </lineage>
</organism>
<dbReference type="OrthoDB" id="9793489at2"/>
<evidence type="ECO:0000313" key="4">
    <source>
        <dbReference type="Proteomes" id="UP000070513"/>
    </source>
</evidence>
<dbReference type="PANTHER" id="PTHR46825:SF9">
    <property type="entry name" value="BETA-LACTAMASE-RELATED DOMAIN-CONTAINING PROTEIN"/>
    <property type="match status" value="1"/>
</dbReference>
<keyword evidence="3" id="KW-0378">Hydrolase</keyword>
<dbReference type="EMBL" id="LPUR01000001">
    <property type="protein sequence ID" value="KXH85299.1"/>
    <property type="molecule type" value="Genomic_DNA"/>
</dbReference>
<feature type="domain" description="Beta-lactamase-related" evidence="2">
    <location>
        <begin position="44"/>
        <end position="331"/>
    </location>
</feature>
<gene>
    <name evidence="3" type="ORF">AU378_05990</name>
</gene>
<proteinExistence type="predicted"/>
<feature type="chain" id="PRO_5007468102" evidence="1">
    <location>
        <begin position="21"/>
        <end position="440"/>
    </location>
</feature>
<dbReference type="Proteomes" id="UP000070513">
    <property type="component" value="Unassembled WGS sequence"/>
</dbReference>
<reference evidence="3 4" key="2">
    <citation type="journal article" date="2016" name="Genome Announc.">
        <title>Draft Genome Sequence of a Biocontrol Rhizobacterium, Chryseobacterium kwangjuense Strain KJ1R5, Isolated from Pepper (Capsicum annuum).</title>
        <authorList>
            <person name="Jeong J.J."/>
            <person name="Park H."/>
            <person name="Park B.H."/>
            <person name="Mannaa M."/>
            <person name="Sang M.K."/>
            <person name="Choi I.G."/>
            <person name="Kim K.D."/>
        </authorList>
    </citation>
    <scope>NUCLEOTIDE SEQUENCE [LARGE SCALE GENOMIC DNA]</scope>
    <source>
        <strain evidence="3 4">KJ1R5</strain>
    </source>
</reference>
<dbReference type="Gene3D" id="3.40.710.10">
    <property type="entry name" value="DD-peptidase/beta-lactamase superfamily"/>
    <property type="match status" value="1"/>
</dbReference>
<dbReference type="RefSeq" id="WP_062649000.1">
    <property type="nucleotide sequence ID" value="NZ_LPUR01000001.1"/>
</dbReference>
<dbReference type="InterPro" id="IPR012338">
    <property type="entry name" value="Beta-lactam/transpept-like"/>
</dbReference>
<dbReference type="PANTHER" id="PTHR46825">
    <property type="entry name" value="D-ALANYL-D-ALANINE-CARBOXYPEPTIDASE/ENDOPEPTIDASE AMPH"/>
    <property type="match status" value="1"/>
</dbReference>
<protein>
    <submittedName>
        <fullName evidence="3">D-alanyl-D-alanine carboxypeptidase</fullName>
    </submittedName>
</protein>
<sequence>MTLKRVFLVAATSVSCIMFAQNSNRQKLADYLDSLSVHHKVMGSFAFAENDQPAFLKVTGFSDAAKQQKANMNTQYRIGSISKTFTAVLVMKAVEDKKLSFDTKLSQFFPEIENADKISIAHLLQHRTGIHNLTDEAEYWNYNTAPQTEESLVSIIKKYKSDFQPGTKYEYSNSNYILLGFILEKVYKKTYAQLIQDKIAAPLKLTLTQVGGKIDPSKNQALSYVYSNGSYEPWQETDMSVPGGAGNIISTPTELLKFIIALENGKLITKNSLSQMKGFTDNYGYGITKVPFDKYSGYGHNGGIDQFRSVLYYFPELKVGVSAITNQSDYDNNDISIKMLQTATGKDFRMPDFKEISVPEGLLKKYEGLYKADGFPLDIKIFSEGGKLKGQATGQGAFPLEAVSETEFKFDMAGIRMKFNAEKGTMDFSQGANQFTFKKQ</sequence>
<keyword evidence="1" id="KW-0732">Signal</keyword>
<feature type="signal peptide" evidence="1">
    <location>
        <begin position="1"/>
        <end position="20"/>
    </location>
</feature>
<keyword evidence="3" id="KW-0121">Carboxypeptidase</keyword>
<name>A0A135WK77_9FLAO</name>
<dbReference type="InterPro" id="IPR001466">
    <property type="entry name" value="Beta-lactam-related"/>
</dbReference>
<evidence type="ECO:0000256" key="1">
    <source>
        <dbReference type="SAM" id="SignalP"/>
    </source>
</evidence>
<dbReference type="Pfam" id="PF00144">
    <property type="entry name" value="Beta-lactamase"/>
    <property type="match status" value="1"/>
</dbReference>
<reference evidence="4" key="1">
    <citation type="submission" date="2015-12" db="EMBL/GenBank/DDBJ databases">
        <title>Genome sequence of a biocontrol rhizobacterium Chryseobacterium kwangjuense strain KJ1R5 isolated from pepper (Capsicum annuum L.).</title>
        <authorList>
            <person name="Jeong J.-J."/>
            <person name="Park H."/>
            <person name="Mannaa M."/>
            <person name="Sang M.K."/>
            <person name="Choi I.-G."/>
            <person name="Kim K.D."/>
        </authorList>
    </citation>
    <scope>NUCLEOTIDE SEQUENCE [LARGE SCALE GENOMIC DNA]</scope>
    <source>
        <strain evidence="4">KJ1R5</strain>
    </source>
</reference>
<dbReference type="InterPro" id="IPR050491">
    <property type="entry name" value="AmpC-like"/>
</dbReference>
<accession>A0A135WK77</accession>
<dbReference type="AlphaFoldDB" id="A0A135WK77"/>
<dbReference type="PROSITE" id="PS51257">
    <property type="entry name" value="PROKAR_LIPOPROTEIN"/>
    <property type="match status" value="1"/>
</dbReference>